<accession>A0A3L6ZVJ5</accession>
<feature type="domain" description="EVE" evidence="2">
    <location>
        <begin position="4"/>
        <end position="135"/>
    </location>
</feature>
<dbReference type="InterPro" id="IPR022996">
    <property type="entry name" value="UPF0310"/>
</dbReference>
<dbReference type="RefSeq" id="WP_121672364.1">
    <property type="nucleotide sequence ID" value="NZ_BMXM01000005.1"/>
</dbReference>
<proteinExistence type="inferred from homology"/>
<dbReference type="HAMAP" id="MF_00771">
    <property type="entry name" value="UPF0310"/>
    <property type="match status" value="1"/>
</dbReference>
<gene>
    <name evidence="3" type="ORF">D9V29_05630</name>
</gene>
<dbReference type="AlphaFoldDB" id="A0A3L6ZVJ5"/>
<dbReference type="Pfam" id="PF01878">
    <property type="entry name" value="EVE"/>
    <property type="match status" value="1"/>
</dbReference>
<dbReference type="EMBL" id="RCUV01000006">
    <property type="protein sequence ID" value="RLP71917.1"/>
    <property type="molecule type" value="Genomic_DNA"/>
</dbReference>
<dbReference type="Gene3D" id="3.10.590.10">
    <property type="entry name" value="ph1033 like domains"/>
    <property type="match status" value="1"/>
</dbReference>
<organism evidence="3 4">
    <name type="scientific">Mycetocola manganoxydans</name>
    <dbReference type="NCBI Taxonomy" id="699879"/>
    <lineage>
        <taxon>Bacteria</taxon>
        <taxon>Bacillati</taxon>
        <taxon>Actinomycetota</taxon>
        <taxon>Actinomycetes</taxon>
        <taxon>Micrococcales</taxon>
        <taxon>Microbacteriaceae</taxon>
        <taxon>Mycetocola</taxon>
    </lineage>
</organism>
<protein>
    <recommendedName>
        <fullName evidence="1">UPF0310 protein D9V29_05630</fullName>
    </recommendedName>
</protein>
<name>A0A3L6ZVJ5_9MICO</name>
<comment type="caution">
    <text evidence="3">The sequence shown here is derived from an EMBL/GenBank/DDBJ whole genome shotgun (WGS) entry which is preliminary data.</text>
</comment>
<dbReference type="InterPro" id="IPR002740">
    <property type="entry name" value="EVE_domain"/>
</dbReference>
<comment type="similarity">
    <text evidence="1">Belongs to the UPF0310 family.</text>
</comment>
<evidence type="ECO:0000313" key="3">
    <source>
        <dbReference type="EMBL" id="RLP71917.1"/>
    </source>
</evidence>
<evidence type="ECO:0000256" key="1">
    <source>
        <dbReference type="HAMAP-Rule" id="MF_00771"/>
    </source>
</evidence>
<evidence type="ECO:0000313" key="4">
    <source>
        <dbReference type="Proteomes" id="UP000270299"/>
    </source>
</evidence>
<keyword evidence="4" id="KW-1185">Reference proteome</keyword>
<evidence type="ECO:0000259" key="2">
    <source>
        <dbReference type="Pfam" id="PF01878"/>
    </source>
</evidence>
<dbReference type="OrthoDB" id="9793567at2"/>
<dbReference type="NCBIfam" id="NF002616">
    <property type="entry name" value="PRK02268.1-2"/>
    <property type="match status" value="1"/>
</dbReference>
<reference evidence="3 4" key="1">
    <citation type="submission" date="2018-10" db="EMBL/GenBank/DDBJ databases">
        <authorList>
            <person name="Li J."/>
        </authorList>
    </citation>
    <scope>NUCLEOTIDE SEQUENCE [LARGE SCALE GENOMIC DNA]</scope>
    <source>
        <strain evidence="3 4">CCTCC AB209002</strain>
    </source>
</reference>
<dbReference type="CDD" id="cd21132">
    <property type="entry name" value="EVE-like"/>
    <property type="match status" value="1"/>
</dbReference>
<sequence length="154" mass="17711">MAIRFWLAVASRDHVRSAVDQGIAQVNHGSRAGLDSMGESDGLVYYSPKTEYPDGEPLKHFTAIGRIASNELYQALSLDRRPWRRKVDWDLSAEPAPIRPLLGALDFTRNAPNWGYQLRGGLIELSRHDFEIVRDAMRRPSPDDRRYPEERHWL</sequence>
<dbReference type="SUPFAM" id="SSF88697">
    <property type="entry name" value="PUA domain-like"/>
    <property type="match status" value="1"/>
</dbReference>
<dbReference type="Proteomes" id="UP000270299">
    <property type="component" value="Unassembled WGS sequence"/>
</dbReference>
<dbReference type="InterPro" id="IPR015947">
    <property type="entry name" value="PUA-like_sf"/>
</dbReference>